<sequence length="180" mass="20679">MMWLMVNCLLLVQCAVDNKKIIDPRKPQFDTTDPSELFFKNVRALYYDREENQAAKLEIFRIKSNATIADSTALNVAIILNWRLDQAYVLIEPGKLLAGEQAVTLVWEDEKEGAEGSVAFDLKDKNSQFTLASTIYGYILKGYDIYYLENGKKRPLLASKEAKEAFRITMFDFYNLVELL</sequence>
<protein>
    <recommendedName>
        <fullName evidence="3">Lipoprotein</fullName>
    </recommendedName>
</protein>
<dbReference type="RefSeq" id="WP_346758184.1">
    <property type="nucleotide sequence ID" value="NZ_JAUJEB010000001.1"/>
</dbReference>
<keyword evidence="2" id="KW-1185">Reference proteome</keyword>
<dbReference type="EMBL" id="JAUJEB010000001">
    <property type="protein sequence ID" value="MDN5212867.1"/>
    <property type="molecule type" value="Genomic_DNA"/>
</dbReference>
<accession>A0ABT8L780</accession>
<proteinExistence type="predicted"/>
<comment type="caution">
    <text evidence="1">The sequence shown here is derived from an EMBL/GenBank/DDBJ whole genome shotgun (WGS) entry which is preliminary data.</text>
</comment>
<evidence type="ECO:0008006" key="3">
    <source>
        <dbReference type="Google" id="ProtNLM"/>
    </source>
</evidence>
<dbReference type="Proteomes" id="UP001172083">
    <property type="component" value="Unassembled WGS sequence"/>
</dbReference>
<reference evidence="1" key="1">
    <citation type="submission" date="2023-06" db="EMBL/GenBank/DDBJ databases">
        <title>Genomic of Agaribacillus aureum.</title>
        <authorList>
            <person name="Wang G."/>
        </authorList>
    </citation>
    <scope>NUCLEOTIDE SEQUENCE</scope>
    <source>
        <strain evidence="1">BMA12</strain>
    </source>
</reference>
<evidence type="ECO:0000313" key="1">
    <source>
        <dbReference type="EMBL" id="MDN5212867.1"/>
    </source>
</evidence>
<evidence type="ECO:0000313" key="2">
    <source>
        <dbReference type="Proteomes" id="UP001172083"/>
    </source>
</evidence>
<gene>
    <name evidence="1" type="ORF">QQ020_12450</name>
</gene>
<organism evidence="1 2">
    <name type="scientific">Agaribacillus aureus</name>
    <dbReference type="NCBI Taxonomy" id="3051825"/>
    <lineage>
        <taxon>Bacteria</taxon>
        <taxon>Pseudomonadati</taxon>
        <taxon>Bacteroidota</taxon>
        <taxon>Cytophagia</taxon>
        <taxon>Cytophagales</taxon>
        <taxon>Splendidivirgaceae</taxon>
        <taxon>Agaribacillus</taxon>
    </lineage>
</organism>
<name>A0ABT8L780_9BACT</name>